<reference evidence="2" key="1">
    <citation type="journal article" date="2020" name="Stud. Mycol.">
        <title>101 Dothideomycetes genomes: a test case for predicting lifestyles and emergence of pathogens.</title>
        <authorList>
            <person name="Haridas S."/>
            <person name="Albert R."/>
            <person name="Binder M."/>
            <person name="Bloem J."/>
            <person name="Labutti K."/>
            <person name="Salamov A."/>
            <person name="Andreopoulos B."/>
            <person name="Baker S."/>
            <person name="Barry K."/>
            <person name="Bills G."/>
            <person name="Bluhm B."/>
            <person name="Cannon C."/>
            <person name="Castanera R."/>
            <person name="Culley D."/>
            <person name="Daum C."/>
            <person name="Ezra D."/>
            <person name="Gonzalez J."/>
            <person name="Henrissat B."/>
            <person name="Kuo A."/>
            <person name="Liang C."/>
            <person name="Lipzen A."/>
            <person name="Lutzoni F."/>
            <person name="Magnuson J."/>
            <person name="Mondo S."/>
            <person name="Nolan M."/>
            <person name="Ohm R."/>
            <person name="Pangilinan J."/>
            <person name="Park H.-J."/>
            <person name="Ramirez L."/>
            <person name="Alfaro M."/>
            <person name="Sun H."/>
            <person name="Tritt A."/>
            <person name="Yoshinaga Y."/>
            <person name="Zwiers L.-H."/>
            <person name="Turgeon B."/>
            <person name="Goodwin S."/>
            <person name="Spatafora J."/>
            <person name="Crous P."/>
            <person name="Grigoriev I."/>
        </authorList>
    </citation>
    <scope>NUCLEOTIDE SEQUENCE</scope>
    <source>
        <strain evidence="2">CBS 269.34</strain>
    </source>
</reference>
<name>A0A6A6R4V7_9PEZI</name>
<dbReference type="EMBL" id="MU004185">
    <property type="protein sequence ID" value="KAF2498990.1"/>
    <property type="molecule type" value="Genomic_DNA"/>
</dbReference>
<dbReference type="Proteomes" id="UP000799750">
    <property type="component" value="Unassembled WGS sequence"/>
</dbReference>
<keyword evidence="3" id="KW-1185">Reference proteome</keyword>
<organism evidence="2 3">
    <name type="scientific">Lophium mytilinum</name>
    <dbReference type="NCBI Taxonomy" id="390894"/>
    <lineage>
        <taxon>Eukaryota</taxon>
        <taxon>Fungi</taxon>
        <taxon>Dikarya</taxon>
        <taxon>Ascomycota</taxon>
        <taxon>Pezizomycotina</taxon>
        <taxon>Dothideomycetes</taxon>
        <taxon>Pleosporomycetidae</taxon>
        <taxon>Mytilinidiales</taxon>
        <taxon>Mytilinidiaceae</taxon>
        <taxon>Lophium</taxon>
    </lineage>
</organism>
<gene>
    <name evidence="2" type="ORF">BU16DRAFT_559021</name>
</gene>
<protein>
    <submittedName>
        <fullName evidence="2">Uncharacterized protein</fullName>
    </submittedName>
</protein>
<evidence type="ECO:0000256" key="1">
    <source>
        <dbReference type="SAM" id="MobiDB-lite"/>
    </source>
</evidence>
<dbReference type="AlphaFoldDB" id="A0A6A6R4V7"/>
<evidence type="ECO:0000313" key="2">
    <source>
        <dbReference type="EMBL" id="KAF2498990.1"/>
    </source>
</evidence>
<accession>A0A6A6R4V7</accession>
<evidence type="ECO:0000313" key="3">
    <source>
        <dbReference type="Proteomes" id="UP000799750"/>
    </source>
</evidence>
<sequence>MDISLLLKGPGDDDDAKDVRKEVEKNNEGTTGPIKTASLRSRRLSVGNHKVMVEEHGRRPSSLFTKYTISQDMTTGDHVRYKCRLSALENRRTCVTSVATDSALPSRDSTDEWMAIKPRKLELTKGRKRVREDSPFVPFLSPGWISAQRMGAFSMRSLRACSLRN</sequence>
<feature type="compositionally biased region" description="Basic and acidic residues" evidence="1">
    <location>
        <begin position="17"/>
        <end position="27"/>
    </location>
</feature>
<proteinExistence type="predicted"/>
<feature type="region of interest" description="Disordered" evidence="1">
    <location>
        <begin position="1"/>
        <end position="34"/>
    </location>
</feature>